<feature type="signal peptide" evidence="1">
    <location>
        <begin position="1"/>
        <end position="23"/>
    </location>
</feature>
<dbReference type="PANTHER" id="PTHR22642">
    <property type="entry name" value="IMIDAZOLONEPROPIONASE"/>
    <property type="match status" value="1"/>
</dbReference>
<dbReference type="Proteomes" id="UP000787472">
    <property type="component" value="Unassembled WGS sequence"/>
</dbReference>
<dbReference type="Gene3D" id="3.10.310.70">
    <property type="match status" value="1"/>
</dbReference>
<dbReference type="Gene3D" id="3.20.20.140">
    <property type="entry name" value="Metal-dependent hydrolases"/>
    <property type="match status" value="1"/>
</dbReference>
<gene>
    <name evidence="3" type="ORF">G8770_22655</name>
</gene>
<keyword evidence="4" id="KW-1185">Reference proteome</keyword>
<dbReference type="InterPro" id="IPR032466">
    <property type="entry name" value="Metal_Hydrolase"/>
</dbReference>
<sequence>MKRTFTQLAMAISLTLPGVSALAASVMPADQVFFGDHIITMDPAQEQAEAVAIRGDKIVFVGDEDKARTLVGADTRVVELGDKALVPGLIDAHGHVAMAARFIDFINVSSPPVGTVESIDDIVALLKAHIANTRPAKGEWILAYGYDDSLLAENRHPTREDLDKISTDNPIYMMHVSGHLGTSNSAALAAVGINANTPNPAGGVFRRQADGKTPNGVVEEKAAYALLMPQFMAMAKNPELFKQKLAKTVEYFASYGVTTIQDGASQLPDLATMRAMGEQGLLAADVIAFPASLDDHHGGEASGDDPGISAMFNEGYHGGVRVGGVKFVLDGSPQGRTAWMTKPYTTNPEGVEGDYTAYPTVEPVSFKAAAKEKLQAGIPILMHANGDAAIDLALDAVEEAFAGQAIPDHRAVIIHSQVMRKDQLDRAKTLKVIPSFYAAHPFFWGDWHRLSFGDERAFGISPAASALAKGVPFTIHNDTPVVPPDMMRLLWVAVNRETRKGVILGPDERISPKDALNAMTLTAAYQYFEEDIKGSLTEGKQADLVILGADPLTVDPKTIKDIPVLETISHGKTIFQR</sequence>
<dbReference type="InterPro" id="IPR033932">
    <property type="entry name" value="YtcJ-like"/>
</dbReference>
<dbReference type="SUPFAM" id="SSF51556">
    <property type="entry name" value="Metallo-dependent hydrolases"/>
    <property type="match status" value="1"/>
</dbReference>
<dbReference type="AlphaFoldDB" id="A0A9E5MQA5"/>
<feature type="domain" description="Amidohydrolase 3" evidence="2">
    <location>
        <begin position="76"/>
        <end position="575"/>
    </location>
</feature>
<dbReference type="CDD" id="cd01300">
    <property type="entry name" value="YtcJ_like"/>
    <property type="match status" value="1"/>
</dbReference>
<dbReference type="InterPro" id="IPR013108">
    <property type="entry name" value="Amidohydro_3"/>
</dbReference>
<protein>
    <submittedName>
        <fullName evidence="3">Amidohydrolase family protein</fullName>
    </submittedName>
</protein>
<feature type="chain" id="PRO_5038899423" evidence="1">
    <location>
        <begin position="24"/>
        <end position="577"/>
    </location>
</feature>
<dbReference type="EMBL" id="JAAONZ010000029">
    <property type="protein sequence ID" value="NHO68363.1"/>
    <property type="molecule type" value="Genomic_DNA"/>
</dbReference>
<dbReference type="Gene3D" id="2.30.40.10">
    <property type="entry name" value="Urease, subunit C, domain 1"/>
    <property type="match status" value="1"/>
</dbReference>
<reference evidence="3" key="1">
    <citation type="submission" date="2020-03" db="EMBL/GenBank/DDBJ databases">
        <authorList>
            <person name="Guo F."/>
        </authorList>
    </citation>
    <scope>NUCLEOTIDE SEQUENCE</scope>
    <source>
        <strain evidence="3">JCM 30134</strain>
    </source>
</reference>
<evidence type="ECO:0000256" key="1">
    <source>
        <dbReference type="SAM" id="SignalP"/>
    </source>
</evidence>
<evidence type="ECO:0000313" key="4">
    <source>
        <dbReference type="Proteomes" id="UP000787472"/>
    </source>
</evidence>
<organism evidence="3 4">
    <name type="scientific">Pseudomaricurvus hydrocarbonicus</name>
    <dbReference type="NCBI Taxonomy" id="1470433"/>
    <lineage>
        <taxon>Bacteria</taxon>
        <taxon>Pseudomonadati</taxon>
        <taxon>Pseudomonadota</taxon>
        <taxon>Gammaproteobacteria</taxon>
        <taxon>Cellvibrionales</taxon>
        <taxon>Cellvibrionaceae</taxon>
        <taxon>Pseudomaricurvus</taxon>
    </lineage>
</organism>
<accession>A0A9E5MQA5</accession>
<dbReference type="InterPro" id="IPR011059">
    <property type="entry name" value="Metal-dep_hydrolase_composite"/>
</dbReference>
<name>A0A9E5MQA5_9GAMM</name>
<evidence type="ECO:0000259" key="2">
    <source>
        <dbReference type="Pfam" id="PF07969"/>
    </source>
</evidence>
<dbReference type="SUPFAM" id="SSF51338">
    <property type="entry name" value="Composite domain of metallo-dependent hydrolases"/>
    <property type="match status" value="1"/>
</dbReference>
<proteinExistence type="predicted"/>
<dbReference type="PANTHER" id="PTHR22642:SF2">
    <property type="entry name" value="PROTEIN LONG AFTER FAR-RED 3"/>
    <property type="match status" value="1"/>
</dbReference>
<dbReference type="Pfam" id="PF07969">
    <property type="entry name" value="Amidohydro_3"/>
    <property type="match status" value="1"/>
</dbReference>
<dbReference type="GO" id="GO:0016810">
    <property type="term" value="F:hydrolase activity, acting on carbon-nitrogen (but not peptide) bonds"/>
    <property type="evidence" value="ECO:0007669"/>
    <property type="project" value="InterPro"/>
</dbReference>
<keyword evidence="1" id="KW-0732">Signal</keyword>
<evidence type="ECO:0000313" key="3">
    <source>
        <dbReference type="EMBL" id="NHO68363.1"/>
    </source>
</evidence>
<comment type="caution">
    <text evidence="3">The sequence shown here is derived from an EMBL/GenBank/DDBJ whole genome shotgun (WGS) entry which is preliminary data.</text>
</comment>
<dbReference type="RefSeq" id="WP_167192296.1">
    <property type="nucleotide sequence ID" value="NZ_JAAONZ010000029.1"/>
</dbReference>